<evidence type="ECO:0000256" key="1">
    <source>
        <dbReference type="ARBA" id="ARBA00023002"/>
    </source>
</evidence>
<dbReference type="InterPro" id="IPR036188">
    <property type="entry name" value="FAD/NAD-bd_sf"/>
</dbReference>
<keyword evidence="3" id="KW-0812">Transmembrane</keyword>
<feature type="transmembrane region" description="Helical" evidence="3">
    <location>
        <begin position="6"/>
        <end position="26"/>
    </location>
</feature>
<proteinExistence type="predicted"/>
<dbReference type="EMBL" id="JACMSC010000008">
    <property type="protein sequence ID" value="KAG6510169.1"/>
    <property type="molecule type" value="Genomic_DNA"/>
</dbReference>
<evidence type="ECO:0000313" key="6">
    <source>
        <dbReference type="Proteomes" id="UP000734854"/>
    </source>
</evidence>
<dbReference type="Proteomes" id="UP000734854">
    <property type="component" value="Unassembled WGS sequence"/>
</dbReference>
<keyword evidence="3" id="KW-1133">Transmembrane helix</keyword>
<keyword evidence="2" id="KW-0503">Monooxygenase</keyword>
<reference evidence="5 6" key="1">
    <citation type="submission" date="2020-08" db="EMBL/GenBank/DDBJ databases">
        <title>Plant Genome Project.</title>
        <authorList>
            <person name="Zhang R.-G."/>
        </authorList>
    </citation>
    <scope>NUCLEOTIDE SEQUENCE [LARGE SCALE GENOMIC DNA]</scope>
    <source>
        <tissue evidence="5">Rhizome</tissue>
    </source>
</reference>
<dbReference type="PANTHER" id="PTHR45934:SF2">
    <property type="entry name" value="MONOOXYGENASE 1"/>
    <property type="match status" value="1"/>
</dbReference>
<name>A0A8J5GZD9_ZINOF</name>
<protein>
    <recommendedName>
        <fullName evidence="4">FAD dependent oxidoreductase domain-containing protein</fullName>
    </recommendedName>
</protein>
<dbReference type="InterPro" id="IPR006076">
    <property type="entry name" value="FAD-dep_OxRdtase"/>
</dbReference>
<keyword evidence="3" id="KW-0472">Membrane</keyword>
<evidence type="ECO:0000256" key="3">
    <source>
        <dbReference type="SAM" id="Phobius"/>
    </source>
</evidence>
<dbReference type="AlphaFoldDB" id="A0A8J5GZD9"/>
<organism evidence="5 6">
    <name type="scientific">Zingiber officinale</name>
    <name type="common">Ginger</name>
    <name type="synonym">Amomum zingiber</name>
    <dbReference type="NCBI Taxonomy" id="94328"/>
    <lineage>
        <taxon>Eukaryota</taxon>
        <taxon>Viridiplantae</taxon>
        <taxon>Streptophyta</taxon>
        <taxon>Embryophyta</taxon>
        <taxon>Tracheophyta</taxon>
        <taxon>Spermatophyta</taxon>
        <taxon>Magnoliopsida</taxon>
        <taxon>Liliopsida</taxon>
        <taxon>Zingiberales</taxon>
        <taxon>Zingiberaceae</taxon>
        <taxon>Zingiber</taxon>
    </lineage>
</organism>
<evidence type="ECO:0000259" key="4">
    <source>
        <dbReference type="Pfam" id="PF01266"/>
    </source>
</evidence>
<dbReference type="InterPro" id="IPR044560">
    <property type="entry name" value="MOase"/>
</dbReference>
<dbReference type="Gene3D" id="3.30.9.30">
    <property type="match status" value="1"/>
</dbReference>
<sequence length="121" mass="12628">MSSIEEHHGVVVLGGGICGLATALALQRKGIKSLVLEKSNKLRSSGAAIGIWANGWRALDQLMVGSELRPKAIPLSEFLASAIADLLSICIFVDNKGSQGCRDLAATSLTHCGASRDANAR</sequence>
<keyword evidence="6" id="KW-1185">Reference proteome</keyword>
<evidence type="ECO:0000256" key="2">
    <source>
        <dbReference type="ARBA" id="ARBA00023033"/>
    </source>
</evidence>
<accession>A0A8J5GZD9</accession>
<keyword evidence="1" id="KW-0560">Oxidoreductase</keyword>
<dbReference type="GO" id="GO:0004497">
    <property type="term" value="F:monooxygenase activity"/>
    <property type="evidence" value="ECO:0007669"/>
    <property type="project" value="UniProtKB-KW"/>
</dbReference>
<gene>
    <name evidence="5" type="ORF">ZIOFF_028178</name>
</gene>
<feature type="domain" description="FAD dependent oxidoreductase" evidence="4">
    <location>
        <begin position="10"/>
        <end position="61"/>
    </location>
</feature>
<dbReference type="Pfam" id="PF01266">
    <property type="entry name" value="DAO"/>
    <property type="match status" value="1"/>
</dbReference>
<comment type="caution">
    <text evidence="5">The sequence shown here is derived from an EMBL/GenBank/DDBJ whole genome shotgun (WGS) entry which is preliminary data.</text>
</comment>
<evidence type="ECO:0000313" key="5">
    <source>
        <dbReference type="EMBL" id="KAG6510169.1"/>
    </source>
</evidence>
<dbReference type="Gene3D" id="3.50.50.60">
    <property type="entry name" value="FAD/NAD(P)-binding domain"/>
    <property type="match status" value="1"/>
</dbReference>
<dbReference type="SUPFAM" id="SSF51905">
    <property type="entry name" value="FAD/NAD(P)-binding domain"/>
    <property type="match status" value="1"/>
</dbReference>
<dbReference type="PANTHER" id="PTHR45934">
    <property type="entry name" value="FAD/NAD(P)-BINDING OXIDOREDUCTASE FAMILY PROTEIN"/>
    <property type="match status" value="1"/>
</dbReference>